<dbReference type="Gene3D" id="3.40.50.150">
    <property type="entry name" value="Vaccinia Virus protein VP39"/>
    <property type="match status" value="1"/>
</dbReference>
<evidence type="ECO:0000313" key="3">
    <source>
        <dbReference type="EMBL" id="MBB5534601.1"/>
    </source>
</evidence>
<keyword evidence="2 3" id="KW-0808">Transferase</keyword>
<dbReference type="EMBL" id="JACHBK010000003">
    <property type="protein sequence ID" value="MBB5534601.1"/>
    <property type="molecule type" value="Genomic_DNA"/>
</dbReference>
<dbReference type="PANTHER" id="PTHR43619">
    <property type="entry name" value="S-ADENOSYL-L-METHIONINE-DEPENDENT METHYLTRANSFERASE YKTD-RELATED"/>
    <property type="match status" value="1"/>
</dbReference>
<dbReference type="InterPro" id="IPR016874">
    <property type="entry name" value="TcmP-like"/>
</dbReference>
<dbReference type="InterPro" id="IPR029063">
    <property type="entry name" value="SAM-dependent_MTases_sf"/>
</dbReference>
<dbReference type="Pfam" id="PF04072">
    <property type="entry name" value="LCM"/>
    <property type="match status" value="1"/>
</dbReference>
<evidence type="ECO:0000256" key="1">
    <source>
        <dbReference type="ARBA" id="ARBA00022603"/>
    </source>
</evidence>
<evidence type="ECO:0000313" key="4">
    <source>
        <dbReference type="Proteomes" id="UP000585507"/>
    </source>
</evidence>
<dbReference type="RefSeq" id="WP_018324831.1">
    <property type="nucleotide sequence ID" value="NZ_JACHBK010000003.1"/>
</dbReference>
<name>A0A7W8U836_9HYPH</name>
<dbReference type="InterPro" id="IPR007213">
    <property type="entry name" value="Ppm1/Ppm2/Tcmp"/>
</dbReference>
<protein>
    <submittedName>
        <fullName evidence="3">O-methyltransferase involved in polyketide biosynthesis</fullName>
    </submittedName>
</protein>
<sequence length="276" mass="31282">MTGEKVSLTKEKETLLITLSAKAGESRMPDSLLKDRFAAEAVSRIDYDFSRLNVDRDMMIGVAMRAHTLDGWTRDFIARHPDASVLHLGCGLDSRVFRIDPPPTIRWFEVDYAEVIALRRKLYPERESCSLIGSSVIDRHWVADLPSDRPTIIVAEGLFPYLAEDEVPKLLRRLTAHLARGELVFDGYSRLGLALISWQPSVRATGARLRWAVDDPRELERQVPRLKLQTELLAYDPGAYDAKQIDRLSWAARLTIGLFAALPALGKIGRLLRFRF</sequence>
<accession>A0A7W8U836</accession>
<comment type="caution">
    <text evidence="3">The sequence shown here is derived from an EMBL/GenBank/DDBJ whole genome shotgun (WGS) entry which is preliminary data.</text>
</comment>
<reference evidence="3 4" key="1">
    <citation type="submission" date="2020-08" db="EMBL/GenBank/DDBJ databases">
        <title>Genomic Encyclopedia of Type Strains, Phase IV (KMG-V): Genome sequencing to study the core and pangenomes of soil and plant-associated prokaryotes.</title>
        <authorList>
            <person name="Whitman W."/>
        </authorList>
    </citation>
    <scope>NUCLEOTIDE SEQUENCE [LARGE SCALE GENOMIC DNA]</scope>
    <source>
        <strain evidence="3 4">SEMIA 4084</strain>
    </source>
</reference>
<dbReference type="PIRSF" id="PIRSF028177">
    <property type="entry name" value="Polyketide_synth_Omtfrase_TcmP"/>
    <property type="match status" value="1"/>
</dbReference>
<organism evidence="3 4">
    <name type="scientific">Rhizobium giardinii</name>
    <dbReference type="NCBI Taxonomy" id="56731"/>
    <lineage>
        <taxon>Bacteria</taxon>
        <taxon>Pseudomonadati</taxon>
        <taxon>Pseudomonadota</taxon>
        <taxon>Alphaproteobacteria</taxon>
        <taxon>Hyphomicrobiales</taxon>
        <taxon>Rhizobiaceae</taxon>
        <taxon>Rhizobium/Agrobacterium group</taxon>
        <taxon>Rhizobium</taxon>
    </lineage>
</organism>
<keyword evidence="4" id="KW-1185">Reference proteome</keyword>
<dbReference type="GO" id="GO:0032259">
    <property type="term" value="P:methylation"/>
    <property type="evidence" value="ECO:0007669"/>
    <property type="project" value="UniProtKB-KW"/>
</dbReference>
<keyword evidence="1 3" id="KW-0489">Methyltransferase</keyword>
<dbReference type="Proteomes" id="UP000585507">
    <property type="component" value="Unassembled WGS sequence"/>
</dbReference>
<proteinExistence type="predicted"/>
<gene>
    <name evidence="3" type="ORF">GGD55_001284</name>
</gene>
<dbReference type="PANTHER" id="PTHR43619:SF2">
    <property type="entry name" value="S-ADENOSYL-L-METHIONINE-DEPENDENT METHYLTRANSFERASES SUPERFAMILY PROTEIN"/>
    <property type="match status" value="1"/>
</dbReference>
<dbReference type="AlphaFoldDB" id="A0A7W8U836"/>
<dbReference type="SUPFAM" id="SSF53335">
    <property type="entry name" value="S-adenosyl-L-methionine-dependent methyltransferases"/>
    <property type="match status" value="1"/>
</dbReference>
<evidence type="ECO:0000256" key="2">
    <source>
        <dbReference type="ARBA" id="ARBA00022679"/>
    </source>
</evidence>
<dbReference type="GO" id="GO:0008168">
    <property type="term" value="F:methyltransferase activity"/>
    <property type="evidence" value="ECO:0007669"/>
    <property type="project" value="UniProtKB-KW"/>
</dbReference>